<dbReference type="Proteomes" id="UP000179441">
    <property type="component" value="Unassembled WGS sequence"/>
</dbReference>
<reference evidence="6 9" key="3">
    <citation type="submission" date="2019-06" db="EMBL/GenBank/DDBJ databases">
        <title>Whole geneome sequnce of Mycobacteroides chelonae M77 isolated from bovine milk from Meghalaya, India.</title>
        <authorList>
            <person name="Vise E."/>
            <person name="Das S."/>
            <person name="Garg A."/>
            <person name="Ghatak S."/>
            <person name="Shakuntala I."/>
            <person name="Milton A.A.P."/>
            <person name="Karam A."/>
            <person name="Sanjukta R."/>
            <person name="Puro K."/>
            <person name="Sen A."/>
        </authorList>
    </citation>
    <scope>NUCLEOTIDE SEQUENCE [LARGE SCALE GENOMIC DNA]</scope>
    <source>
        <strain evidence="6 9">M77</strain>
    </source>
</reference>
<evidence type="ECO:0000259" key="2">
    <source>
        <dbReference type="Pfam" id="PF02470"/>
    </source>
</evidence>
<dbReference type="GO" id="GO:0005576">
    <property type="term" value="C:extracellular region"/>
    <property type="evidence" value="ECO:0007669"/>
    <property type="project" value="TreeGrafter"/>
</dbReference>
<dbReference type="HOGENOM" id="CLU_026704_1_0_11"/>
<proteinExistence type="predicted"/>
<dbReference type="EMBL" id="MLIS01000001">
    <property type="protein sequence ID" value="OHU79197.1"/>
    <property type="molecule type" value="Genomic_DNA"/>
</dbReference>
<keyword evidence="1" id="KW-0812">Transmembrane</keyword>
<keyword evidence="1" id="KW-0472">Membrane</keyword>
<dbReference type="PANTHER" id="PTHR33371:SF17">
    <property type="entry name" value="MCE-FAMILY PROTEIN MCE1B"/>
    <property type="match status" value="1"/>
</dbReference>
<feature type="transmembrane region" description="Helical" evidence="1">
    <location>
        <begin position="6"/>
        <end position="29"/>
    </location>
</feature>
<dbReference type="Proteomes" id="UP000317728">
    <property type="component" value="Chromosome"/>
</dbReference>
<keyword evidence="7" id="KW-1185">Reference proteome</keyword>
<dbReference type="EMBL" id="MLHW01000009">
    <property type="protein sequence ID" value="OHT52015.1"/>
    <property type="molecule type" value="Genomic_DNA"/>
</dbReference>
<dbReference type="InterPro" id="IPR005693">
    <property type="entry name" value="Mce"/>
</dbReference>
<organism evidence="4 8">
    <name type="scientific">Mycobacteroides chelonae</name>
    <name type="common">Mycobacterium chelonae</name>
    <dbReference type="NCBI Taxonomy" id="1774"/>
    <lineage>
        <taxon>Bacteria</taxon>
        <taxon>Bacillati</taxon>
        <taxon>Actinomycetota</taxon>
        <taxon>Actinomycetes</taxon>
        <taxon>Mycobacteriales</taxon>
        <taxon>Mycobacteriaceae</taxon>
        <taxon>Mycobacteroides</taxon>
    </lineage>
</organism>
<evidence type="ECO:0000313" key="4">
    <source>
        <dbReference type="EMBL" id="OHT52015.1"/>
    </source>
</evidence>
<dbReference type="Pfam" id="PF02470">
    <property type="entry name" value="MlaD"/>
    <property type="match status" value="1"/>
</dbReference>
<evidence type="ECO:0000259" key="3">
    <source>
        <dbReference type="Pfam" id="PF11887"/>
    </source>
</evidence>
<dbReference type="Proteomes" id="UP000180113">
    <property type="component" value="Unassembled WGS sequence"/>
</dbReference>
<dbReference type="AlphaFoldDB" id="A0A0E3XSN9"/>
<dbReference type="OrthoDB" id="338143at2"/>
<evidence type="ECO:0000313" key="6">
    <source>
        <dbReference type="EMBL" id="QDF72959.1"/>
    </source>
</evidence>
<reference evidence="5 7" key="2">
    <citation type="submission" date="2016-10" db="EMBL/GenBank/DDBJ databases">
        <title>Evaluation of Human, Veterinary and Environmental Mycobacterium chelonae Isolates by Core Genome Phylogenomic Analysis, Targeted Gene Comparison, and Anti-microbial Susceptibility Patterns: A Tale of Mistaken Identities.</title>
        <authorList>
            <person name="Fogelson S.B."/>
            <person name="Camus A.C."/>
            <person name="Lorenz W."/>
            <person name="Vasireddy R."/>
            <person name="Vasireddy S."/>
            <person name="Smith T."/>
            <person name="Brown-Elliott B.A."/>
            <person name="Wallace R.J.Jr."/>
            <person name="Hasan N.A."/>
            <person name="Reischl U."/>
            <person name="Sanchez S."/>
        </authorList>
    </citation>
    <scope>NUCLEOTIDE SEQUENCE [LARGE SCALE GENOMIC DNA]</scope>
    <source>
        <strain evidence="5 7">15518</strain>
    </source>
</reference>
<dbReference type="RefSeq" id="WP_030097435.1">
    <property type="nucleotide sequence ID" value="NZ_BSAK01000025.1"/>
</dbReference>
<keyword evidence="1" id="KW-1133">Transmembrane helix</keyword>
<evidence type="ECO:0000313" key="7">
    <source>
        <dbReference type="Proteomes" id="UP000179441"/>
    </source>
</evidence>
<dbReference type="EMBL" id="CP041150">
    <property type="protein sequence ID" value="QDF72959.1"/>
    <property type="molecule type" value="Genomic_DNA"/>
</dbReference>
<name>A0A0E3XSN9_MYCCH</name>
<evidence type="ECO:0000256" key="1">
    <source>
        <dbReference type="SAM" id="Phobius"/>
    </source>
</evidence>
<dbReference type="GO" id="GO:0051701">
    <property type="term" value="P:biological process involved in interaction with host"/>
    <property type="evidence" value="ECO:0007669"/>
    <property type="project" value="TreeGrafter"/>
</dbReference>
<dbReference type="PANTHER" id="PTHR33371">
    <property type="entry name" value="INTERMEMBRANE PHOSPHOLIPID TRANSPORT SYSTEM BINDING PROTEIN MLAD-RELATED"/>
    <property type="match status" value="1"/>
</dbReference>
<dbReference type="InterPro" id="IPR003399">
    <property type="entry name" value="Mce/MlaD"/>
</dbReference>
<dbReference type="InterPro" id="IPR052336">
    <property type="entry name" value="MlaD_Phospholipid_Transporter"/>
</dbReference>
<evidence type="ECO:0000313" key="8">
    <source>
        <dbReference type="Proteomes" id="UP000180113"/>
    </source>
</evidence>
<dbReference type="PATRIC" id="fig|1774.35.peg.4571"/>
<feature type="domain" description="Mce/MlaD" evidence="2">
    <location>
        <begin position="37"/>
        <end position="112"/>
    </location>
</feature>
<protein>
    <submittedName>
        <fullName evidence="6">MCE family protein</fullName>
    </submittedName>
    <submittedName>
        <fullName evidence="4">Mammalian cell entry protein</fullName>
    </submittedName>
</protein>
<dbReference type="InterPro" id="IPR024516">
    <property type="entry name" value="Mce_C"/>
</dbReference>
<dbReference type="GeneID" id="31682131"/>
<accession>A0A0E3XSN9</accession>
<gene>
    <name evidence="4" type="ORF">BKG62_14505</name>
    <name evidence="5" type="ORF">BKG84_13160</name>
    <name evidence="6" type="ORF">FJK96_24205</name>
</gene>
<dbReference type="Pfam" id="PF11887">
    <property type="entry name" value="Mce4_CUP1"/>
    <property type="match status" value="1"/>
</dbReference>
<sequence length="350" mass="37737">MKNFRAAVIGLSLFVVFAIGVTTLVYGTLRRDTTGSTKSYSAIFTDVTGVRVGDDVRIAGVRVGRVDSIELDGSLAKLKFRVKSNQNLYGNSIVSVTYQNIIGQRYISLSRGLDGSPERLPEGSVIPVERTEPSFDVGALLNGFEPLFTLLDPKQVDNLSNGLIDAFAGDRGALAHVVAQTTEITKSFAGRDQSLGGLIENLNTVLENVAKQNDNLDQLVVQSQNVVGELDNRRQSLVSSIGSATHVVSRIQTIGDNVYPQLQELVYREPGTAAHILANKDQFAFLGSNLPLLLKGLARTMQDGAYGNSYACQLNINGFFPGLNDLVPAIVRHATHGGVAKYTPKCRGIE</sequence>
<dbReference type="NCBIfam" id="TIGR00996">
    <property type="entry name" value="Mtu_fam_mce"/>
    <property type="match status" value="1"/>
</dbReference>
<evidence type="ECO:0000313" key="9">
    <source>
        <dbReference type="Proteomes" id="UP000317728"/>
    </source>
</evidence>
<feature type="domain" description="Mammalian cell entry C-terminal" evidence="3">
    <location>
        <begin position="116"/>
        <end position="276"/>
    </location>
</feature>
<evidence type="ECO:0000313" key="5">
    <source>
        <dbReference type="EMBL" id="OHU79197.1"/>
    </source>
</evidence>
<reference evidence="4 8" key="1">
    <citation type="submission" date="2016-10" db="EMBL/GenBank/DDBJ databases">
        <title>Evaluation of Human, Animal and Environmental Mycobacterium chelonae Isolates by Core Genome Phylogenomic Analysis, Targeted Gene Comparison, and Anti-microbial Susceptibility Patterns: A Tale of Mistaken Identities.</title>
        <authorList>
            <person name="Fogelson S.B."/>
            <person name="Camus A.C."/>
            <person name="Lorenz W."/>
            <person name="Vasireddy R."/>
            <person name="Vasireddy S."/>
            <person name="Smith T."/>
            <person name="Brown-Elliott B.A."/>
            <person name="Wallace R.J.Jr."/>
            <person name="Hasan N.A."/>
            <person name="Reischl U."/>
            <person name="Sanchez S."/>
        </authorList>
    </citation>
    <scope>NUCLEOTIDE SEQUENCE [LARGE SCALE GENOMIC DNA]</scope>
    <source>
        <strain evidence="4 8">42895</strain>
    </source>
</reference>